<dbReference type="AlphaFoldDB" id="A0A0R1KZB3"/>
<dbReference type="Pfam" id="PF10078">
    <property type="entry name" value="DUF2316"/>
    <property type="match status" value="1"/>
</dbReference>
<evidence type="ECO:0000313" key="2">
    <source>
        <dbReference type="Proteomes" id="UP000051581"/>
    </source>
</evidence>
<dbReference type="RefSeq" id="WP_057824620.1">
    <property type="nucleotide sequence ID" value="NZ_AZEA01000007.1"/>
</dbReference>
<reference evidence="1 2" key="1">
    <citation type="journal article" date="2015" name="Genome Announc.">
        <title>Expanding the biotechnology potential of lactobacilli through comparative genomics of 213 strains and associated genera.</title>
        <authorList>
            <person name="Sun Z."/>
            <person name="Harris H.M."/>
            <person name="McCann A."/>
            <person name="Guo C."/>
            <person name="Argimon S."/>
            <person name="Zhang W."/>
            <person name="Yang X."/>
            <person name="Jeffery I.B."/>
            <person name="Cooney J.C."/>
            <person name="Kagawa T.F."/>
            <person name="Liu W."/>
            <person name="Song Y."/>
            <person name="Salvetti E."/>
            <person name="Wrobel A."/>
            <person name="Rasinkangas P."/>
            <person name="Parkhill J."/>
            <person name="Rea M.C."/>
            <person name="O'Sullivan O."/>
            <person name="Ritari J."/>
            <person name="Douillard F.P."/>
            <person name="Paul Ross R."/>
            <person name="Yang R."/>
            <person name="Briner A.E."/>
            <person name="Felis G.E."/>
            <person name="de Vos W.M."/>
            <person name="Barrangou R."/>
            <person name="Klaenhammer T.R."/>
            <person name="Caufield P.W."/>
            <person name="Cui Y."/>
            <person name="Zhang H."/>
            <person name="O'Toole P.W."/>
        </authorList>
    </citation>
    <scope>NUCLEOTIDE SEQUENCE [LARGE SCALE GENOMIC DNA]</scope>
    <source>
        <strain evidence="1 2">DSM 19904</strain>
    </source>
</reference>
<organism evidence="1 2">
    <name type="scientific">Lentilactobacillus sunkii DSM 19904</name>
    <dbReference type="NCBI Taxonomy" id="1423808"/>
    <lineage>
        <taxon>Bacteria</taxon>
        <taxon>Bacillati</taxon>
        <taxon>Bacillota</taxon>
        <taxon>Bacilli</taxon>
        <taxon>Lactobacillales</taxon>
        <taxon>Lactobacillaceae</taxon>
        <taxon>Lentilactobacillus</taxon>
    </lineage>
</organism>
<gene>
    <name evidence="1" type="ORF">FD17_GL002339</name>
</gene>
<dbReference type="PATRIC" id="fig|1423808.3.peg.2381"/>
<dbReference type="Proteomes" id="UP000051581">
    <property type="component" value="Unassembled WGS sequence"/>
</dbReference>
<dbReference type="InterPro" id="IPR018757">
    <property type="entry name" value="DUF2316"/>
</dbReference>
<evidence type="ECO:0008006" key="3">
    <source>
        <dbReference type="Google" id="ProtNLM"/>
    </source>
</evidence>
<comment type="caution">
    <text evidence="1">The sequence shown here is derived from an EMBL/GenBank/DDBJ whole genome shotgun (WGS) entry which is preliminary data.</text>
</comment>
<name>A0A0R1KZB3_9LACO</name>
<accession>A0A0R1KZB3</accession>
<proteinExistence type="predicted"/>
<keyword evidence="2" id="KW-1185">Reference proteome</keyword>
<sequence>MSLTPQQEIDTKQQINANFKLAGIPIQQVAEDLDTTPEHVQDILDLNPTRLEEPWILKAYLDEKIIEDGGTPVPYTALLGDPKHYWFLNNRFLSKGKLLKN</sequence>
<dbReference type="EMBL" id="AZEA01000007">
    <property type="protein sequence ID" value="KRK88648.1"/>
    <property type="molecule type" value="Genomic_DNA"/>
</dbReference>
<evidence type="ECO:0000313" key="1">
    <source>
        <dbReference type="EMBL" id="KRK88648.1"/>
    </source>
</evidence>
<protein>
    <recommendedName>
        <fullName evidence="3">DUF2316 family protein</fullName>
    </recommendedName>
</protein>
<dbReference type="OrthoDB" id="3233189at2"/>